<dbReference type="AlphaFoldDB" id="A0A2N7L393"/>
<evidence type="ECO:0000313" key="2">
    <source>
        <dbReference type="Proteomes" id="UP000235387"/>
    </source>
</evidence>
<comment type="caution">
    <text evidence="1">The sequence shown here is derived from an EMBL/GenBank/DDBJ whole genome shotgun (WGS) entry which is preliminary data.</text>
</comment>
<dbReference type="Proteomes" id="UP000235387">
    <property type="component" value="Unassembled WGS sequence"/>
</dbReference>
<accession>A0A2N7L393</accession>
<name>A0A2N7L393_9GAMM</name>
<evidence type="ECO:0000313" key="1">
    <source>
        <dbReference type="EMBL" id="PMN87372.1"/>
    </source>
</evidence>
<dbReference type="RefSeq" id="WP_102392350.1">
    <property type="nucleotide sequence ID" value="NZ_MDAL01000071.1"/>
</dbReference>
<gene>
    <name evidence="1" type="ORF">BCT23_08415</name>
</gene>
<sequence length="141" mass="15961">MTHSLSHADIAFVASVEDCTFSAEDFNHRAHVRLAYGYLVDNNADTSNNLVKNALVGLLRFNNIEPSSKYHETLTKAWLLAVHHFMQHSDPCDNADAFIEQNPQLLDSQIMMTHYTKARLFSDEARHAFIEPDLDAIPGYV</sequence>
<proteinExistence type="predicted"/>
<dbReference type="EMBL" id="MDAL01000071">
    <property type="protein sequence ID" value="PMN87372.1"/>
    <property type="molecule type" value="Genomic_DNA"/>
</dbReference>
<reference evidence="2" key="1">
    <citation type="submission" date="2016-07" db="EMBL/GenBank/DDBJ databases">
        <title>Nontailed viruses are major unrecognized killers of bacteria in the ocean.</title>
        <authorList>
            <person name="Kauffman K."/>
            <person name="Hussain F."/>
            <person name="Yang J."/>
            <person name="Arevalo P."/>
            <person name="Brown J."/>
            <person name="Cutler M."/>
            <person name="Kelly L."/>
            <person name="Polz M.F."/>
        </authorList>
    </citation>
    <scope>NUCLEOTIDE SEQUENCE [LARGE SCALE GENOMIC DNA]</scope>
    <source>
        <strain evidence="2">10N.261.45.A10</strain>
    </source>
</reference>
<protein>
    <submittedName>
        <fullName evidence="1">Uncharacterized protein</fullName>
    </submittedName>
</protein>
<organism evidence="1 2">
    <name type="scientific">Enterovibrio norvegicus</name>
    <dbReference type="NCBI Taxonomy" id="188144"/>
    <lineage>
        <taxon>Bacteria</taxon>
        <taxon>Pseudomonadati</taxon>
        <taxon>Pseudomonadota</taxon>
        <taxon>Gammaproteobacteria</taxon>
        <taxon>Vibrionales</taxon>
        <taxon>Vibrionaceae</taxon>
        <taxon>Enterovibrio</taxon>
    </lineage>
</organism>